<organism evidence="3 4">
    <name type="scientific">Frigoriglobus tundricola</name>
    <dbReference type="NCBI Taxonomy" id="2774151"/>
    <lineage>
        <taxon>Bacteria</taxon>
        <taxon>Pseudomonadati</taxon>
        <taxon>Planctomycetota</taxon>
        <taxon>Planctomycetia</taxon>
        <taxon>Gemmatales</taxon>
        <taxon>Gemmataceae</taxon>
        <taxon>Frigoriglobus</taxon>
    </lineage>
</organism>
<dbReference type="KEGG" id="ftj:FTUN_1994"/>
<feature type="transmembrane region" description="Helical" evidence="1">
    <location>
        <begin position="36"/>
        <end position="57"/>
    </location>
</feature>
<dbReference type="PROSITE" id="PS51257">
    <property type="entry name" value="PROKAR_LIPOPROTEIN"/>
    <property type="match status" value="1"/>
</dbReference>
<accession>A0A6M5YLL3</accession>
<name>A0A6M5YLL3_9BACT</name>
<sequence length="73" mass="7980">MPVWKTLLICVLACACMALALSTVLVTISHEGRDRWMWAGGLLTATVCVVALFTLFLRHASDAMNVKSRGRTT</sequence>
<feature type="chain" id="PRO_5026835596" evidence="2">
    <location>
        <begin position="21"/>
        <end position="73"/>
    </location>
</feature>
<evidence type="ECO:0000256" key="2">
    <source>
        <dbReference type="SAM" id="SignalP"/>
    </source>
</evidence>
<keyword evidence="1" id="KW-1133">Transmembrane helix</keyword>
<evidence type="ECO:0000256" key="1">
    <source>
        <dbReference type="SAM" id="Phobius"/>
    </source>
</evidence>
<keyword evidence="4" id="KW-1185">Reference proteome</keyword>
<dbReference type="EMBL" id="CP053452">
    <property type="protein sequence ID" value="QJW94474.1"/>
    <property type="molecule type" value="Genomic_DNA"/>
</dbReference>
<dbReference type="AlphaFoldDB" id="A0A6M5YLL3"/>
<dbReference type="RefSeq" id="WP_171470464.1">
    <property type="nucleotide sequence ID" value="NZ_CP053452.2"/>
</dbReference>
<protein>
    <submittedName>
        <fullName evidence="3">Uncharacterized protein</fullName>
    </submittedName>
</protein>
<gene>
    <name evidence="3" type="ORF">FTUN_1994</name>
</gene>
<evidence type="ECO:0000313" key="4">
    <source>
        <dbReference type="Proteomes" id="UP000503447"/>
    </source>
</evidence>
<feature type="signal peptide" evidence="2">
    <location>
        <begin position="1"/>
        <end position="20"/>
    </location>
</feature>
<evidence type="ECO:0000313" key="3">
    <source>
        <dbReference type="EMBL" id="QJW94474.1"/>
    </source>
</evidence>
<keyword evidence="1" id="KW-0812">Transmembrane</keyword>
<reference evidence="4" key="1">
    <citation type="submission" date="2020-05" db="EMBL/GenBank/DDBJ databases">
        <title>Frigoriglobus tundricola gen. nov., sp. nov., a psychrotolerant cellulolytic planctomycete of the family Gemmataceae with two divergent copies of 16S rRNA gene.</title>
        <authorList>
            <person name="Kulichevskaya I.S."/>
            <person name="Ivanova A.A."/>
            <person name="Naumoff D.G."/>
            <person name="Beletsky A.V."/>
            <person name="Rijpstra W.I.C."/>
            <person name="Sinninghe Damste J.S."/>
            <person name="Mardanov A.V."/>
            <person name="Ravin N.V."/>
            <person name="Dedysh S.N."/>
        </authorList>
    </citation>
    <scope>NUCLEOTIDE SEQUENCE [LARGE SCALE GENOMIC DNA]</scope>
    <source>
        <strain evidence="4">PL17</strain>
    </source>
</reference>
<keyword evidence="2" id="KW-0732">Signal</keyword>
<keyword evidence="1" id="KW-0472">Membrane</keyword>
<dbReference type="Proteomes" id="UP000503447">
    <property type="component" value="Chromosome"/>
</dbReference>
<proteinExistence type="predicted"/>